<proteinExistence type="predicted"/>
<dbReference type="Proteomes" id="UP001176940">
    <property type="component" value="Unassembled WGS sequence"/>
</dbReference>
<sequence>MVRLLQLIHIPVLEGILDSPVKAEYKKHFADFIVSNTFLDREVLQTLNLPKLDRWLAAAVECLEYFPDEQIVMLSQELSQTNGNGDNLDLYKKMLFDVITKYYCQERDPFLDCRMVQILMGIVELL</sequence>
<dbReference type="EMBL" id="CAUEEQ010003114">
    <property type="protein sequence ID" value="CAJ0924397.1"/>
    <property type="molecule type" value="Genomic_DNA"/>
</dbReference>
<dbReference type="PANTHER" id="PTHR16206:SF10">
    <property type="entry name" value="DEP DOMAIN-CONTAINING PROTEIN 4"/>
    <property type="match status" value="1"/>
</dbReference>
<organism evidence="1 2">
    <name type="scientific">Ranitomeya imitator</name>
    <name type="common">mimic poison frog</name>
    <dbReference type="NCBI Taxonomy" id="111125"/>
    <lineage>
        <taxon>Eukaryota</taxon>
        <taxon>Metazoa</taxon>
        <taxon>Chordata</taxon>
        <taxon>Craniata</taxon>
        <taxon>Vertebrata</taxon>
        <taxon>Euteleostomi</taxon>
        <taxon>Amphibia</taxon>
        <taxon>Batrachia</taxon>
        <taxon>Anura</taxon>
        <taxon>Neobatrachia</taxon>
        <taxon>Hyloidea</taxon>
        <taxon>Dendrobatidae</taxon>
        <taxon>Dendrobatinae</taxon>
        <taxon>Ranitomeya</taxon>
    </lineage>
</organism>
<name>A0ABN9KWD7_9NEOB</name>
<evidence type="ECO:0000313" key="2">
    <source>
        <dbReference type="Proteomes" id="UP001176940"/>
    </source>
</evidence>
<feature type="non-terminal residue" evidence="1">
    <location>
        <position position="126"/>
    </location>
</feature>
<dbReference type="PANTHER" id="PTHR16206">
    <property type="entry name" value="DEP DOMAIN-CONTAINING"/>
    <property type="match status" value="1"/>
</dbReference>
<protein>
    <submittedName>
        <fullName evidence="1">Uncharacterized protein</fullName>
    </submittedName>
</protein>
<reference evidence="1" key="1">
    <citation type="submission" date="2023-07" db="EMBL/GenBank/DDBJ databases">
        <authorList>
            <person name="Stuckert A."/>
        </authorList>
    </citation>
    <scope>NUCLEOTIDE SEQUENCE</scope>
</reference>
<evidence type="ECO:0000313" key="1">
    <source>
        <dbReference type="EMBL" id="CAJ0924397.1"/>
    </source>
</evidence>
<keyword evidence="2" id="KW-1185">Reference proteome</keyword>
<comment type="caution">
    <text evidence="1">The sequence shown here is derived from an EMBL/GenBank/DDBJ whole genome shotgun (WGS) entry which is preliminary data.</text>
</comment>
<gene>
    <name evidence="1" type="ORF">RIMI_LOCUS2259110</name>
</gene>
<accession>A0ABN9KWD7</accession>